<name>A0A0E1EJX5_STRAG</name>
<reference evidence="1 2" key="1">
    <citation type="journal article" date="2016" name="Sci. Rep.">
        <title>Serotype IV Streptococcus agalactiae ST-452 has arisen from large genomic recombination events between CC23 and the hypervirulent CC17 lineages.</title>
        <authorList>
            <person name="Campisi E."/>
            <person name="Rinaudo C.D."/>
            <person name="Donati C."/>
            <person name="Barucco M."/>
            <person name="Torricelli G."/>
            <person name="Edwards M.S."/>
            <person name="Baker C.J."/>
            <person name="Margarit I."/>
            <person name="Rosini R."/>
        </authorList>
    </citation>
    <scope>NUCLEOTIDE SEQUENCE [LARGE SCALE GENOMIC DNA]</scope>
    <source>
        <strain evidence="1 2">CZ-PW-140</strain>
    </source>
</reference>
<evidence type="ECO:0000313" key="2">
    <source>
        <dbReference type="Proteomes" id="UP000093122"/>
    </source>
</evidence>
<dbReference type="RefSeq" id="WP_000838136.1">
    <property type="nucleotide sequence ID" value="NZ_CABFMI010000013.1"/>
</dbReference>
<dbReference type="KEGG" id="sags:SaSA20_1649"/>
<protein>
    <submittedName>
        <fullName evidence="1">Uncharacterized protein</fullName>
    </submittedName>
</protein>
<sequence length="253" mass="28747">MKSLAVMLKKEWMENVRTYKVISILITCSIFGILGPLTALMMPDIMAGILPKKLQGAIPEPTYIDSYIQYFKNMNQLGLVILVFLFSSTLTQEFSKGTLINLVTKGLAKKVIILAKFIVITLLWTVSYLLSVVIHFSYTLYYFNNEGSHKLMVYGATWFIGILFISLILFFSVLFRKTLGVLLGCLFMVVLCVVSGFFKISKSYNPMLLIQKQGEMLSGKFKVQDLMEPSILVFLLIIMTLLLSMYIFEKSEV</sequence>
<evidence type="ECO:0000313" key="1">
    <source>
        <dbReference type="EMBL" id="OCM72305.1"/>
    </source>
</evidence>
<dbReference type="KEGG" id="sage:EN72_10665"/>
<comment type="caution">
    <text evidence="1">The sequence shown here is derived from an EMBL/GenBank/DDBJ whole genome shotgun (WGS) entry which is preliminary data.</text>
</comment>
<proteinExistence type="predicted"/>
<dbReference type="AlphaFoldDB" id="A0A0E1EJX5"/>
<gene>
    <name evidence="1" type="ORF">AX245_00195</name>
</gene>
<accession>A0A0E1EJX5</accession>
<organism evidence="1 2">
    <name type="scientific">Streptococcus agalactiae</name>
    <dbReference type="NCBI Taxonomy" id="1311"/>
    <lineage>
        <taxon>Bacteria</taxon>
        <taxon>Bacillati</taxon>
        <taxon>Bacillota</taxon>
        <taxon>Bacilli</taxon>
        <taxon>Lactobacillales</taxon>
        <taxon>Streptococcaceae</taxon>
        <taxon>Streptococcus</taxon>
    </lineage>
</organism>
<dbReference type="PANTHER" id="PTHR37305:SF1">
    <property type="entry name" value="MEMBRANE PROTEIN"/>
    <property type="match status" value="1"/>
</dbReference>
<dbReference type="EMBL" id="MAWT01000008">
    <property type="protein sequence ID" value="OCM72305.1"/>
    <property type="molecule type" value="Genomic_DNA"/>
</dbReference>
<dbReference type="Proteomes" id="UP000093122">
    <property type="component" value="Unassembled WGS sequence"/>
</dbReference>
<dbReference type="PANTHER" id="PTHR37305">
    <property type="entry name" value="INTEGRAL MEMBRANE PROTEIN-RELATED"/>
    <property type="match status" value="1"/>
</dbReference>